<feature type="compositionally biased region" description="Low complexity" evidence="1">
    <location>
        <begin position="1"/>
        <end position="10"/>
    </location>
</feature>
<evidence type="ECO:0000313" key="4">
    <source>
        <dbReference type="Proteomes" id="UP001501455"/>
    </source>
</evidence>
<evidence type="ECO:0000313" key="3">
    <source>
        <dbReference type="EMBL" id="GAA3503187.1"/>
    </source>
</evidence>
<proteinExistence type="predicted"/>
<reference evidence="4" key="2">
    <citation type="journal article" date="2019" name="Int. J. Syst. Evol. Microbiol.">
        <title>The Global Catalogue of Microorganisms (GCM) 10K type strain sequencing project: providing services to taxonomists for standard genome sequencing and annotation.</title>
        <authorList>
            <consortium name="The Broad Institute Genomics Platform"/>
            <consortium name="The Broad Institute Genome Sequencing Center for Infectious Disease"/>
            <person name="Wu L."/>
            <person name="Ma J."/>
        </authorList>
    </citation>
    <scope>NUCLEOTIDE SEQUENCE [LARGE SCALE GENOMIC DNA]</scope>
    <source>
        <strain evidence="4">JCM 4816</strain>
    </source>
</reference>
<reference evidence="2" key="1">
    <citation type="journal article" date="2014" name="Int. J. Syst. Evol. Microbiol.">
        <title>Complete genome of a new Firmicutes species belonging to the dominant human colonic microbiota ('Ruminococcus bicirculans') reveals two chromosomes and a selective capacity to utilize plant glucans.</title>
        <authorList>
            <consortium name="NISC Comparative Sequencing Program"/>
            <person name="Wegmann U."/>
            <person name="Louis P."/>
            <person name="Goesmann A."/>
            <person name="Henrissat B."/>
            <person name="Duncan S.H."/>
            <person name="Flint H.J."/>
        </authorList>
    </citation>
    <scope>NUCLEOTIDE SEQUENCE</scope>
    <source>
        <strain evidence="2">JCM 4816</strain>
    </source>
</reference>
<reference evidence="2" key="3">
    <citation type="submission" date="2023-12" db="EMBL/GenBank/DDBJ databases">
        <authorList>
            <person name="Sun Q."/>
            <person name="Inoue M."/>
        </authorList>
    </citation>
    <scope>NUCLEOTIDE SEQUENCE</scope>
    <source>
        <strain evidence="2">JCM 4816</strain>
    </source>
</reference>
<dbReference type="Proteomes" id="UP001501455">
    <property type="component" value="Unassembled WGS sequence"/>
</dbReference>
<gene>
    <name evidence="2" type="ORF">GCM10019016_062630</name>
    <name evidence="3" type="ORF">GCM10019016_102970</name>
</gene>
<protein>
    <submittedName>
        <fullName evidence="2">Uncharacterized protein</fullName>
    </submittedName>
</protein>
<dbReference type="EMBL" id="BAAAXF010000042">
    <property type="protein sequence ID" value="GAA3499159.1"/>
    <property type="molecule type" value="Genomic_DNA"/>
</dbReference>
<accession>A0ABP6TXD1</accession>
<evidence type="ECO:0000313" key="2">
    <source>
        <dbReference type="EMBL" id="GAA3499159.1"/>
    </source>
</evidence>
<feature type="region of interest" description="Disordered" evidence="1">
    <location>
        <begin position="1"/>
        <end position="63"/>
    </location>
</feature>
<sequence length="198" mass="19729">MAPAEGTAEAEGADGAGRFGHPGGRQCGAPRQLTIQAKKNVSRKRSIATGTPGLLPTPPPSGTAALARLVEFSRGPVAEACPVVGHEGDPLDPLFDAAPPRPAGRRPDAARTGGEVPAAAGTGTAWSAAGAADSAPPDSGAACGRCSDALRVVERHDGRGRRTAGRATRTNSGKALGGGARLRGAVSRPRAIPAAQRS</sequence>
<organism evidence="2 4">
    <name type="scientific">Streptomyces prasinosporus</name>
    <dbReference type="NCBI Taxonomy" id="68256"/>
    <lineage>
        <taxon>Bacteria</taxon>
        <taxon>Bacillati</taxon>
        <taxon>Actinomycetota</taxon>
        <taxon>Actinomycetes</taxon>
        <taxon>Kitasatosporales</taxon>
        <taxon>Streptomycetaceae</taxon>
        <taxon>Streptomyces</taxon>
        <taxon>Streptomyces albogriseolus group</taxon>
    </lineage>
</organism>
<evidence type="ECO:0000256" key="1">
    <source>
        <dbReference type="SAM" id="MobiDB-lite"/>
    </source>
</evidence>
<feature type="region of interest" description="Disordered" evidence="1">
    <location>
        <begin position="81"/>
        <end position="198"/>
    </location>
</feature>
<dbReference type="EMBL" id="BAAAXF010000074">
    <property type="protein sequence ID" value="GAA3503187.1"/>
    <property type="molecule type" value="Genomic_DNA"/>
</dbReference>
<feature type="compositionally biased region" description="Gly residues" evidence="1">
    <location>
        <begin position="14"/>
        <end position="26"/>
    </location>
</feature>
<feature type="compositionally biased region" description="Low complexity" evidence="1">
    <location>
        <begin position="117"/>
        <end position="142"/>
    </location>
</feature>
<keyword evidence="4" id="KW-1185">Reference proteome</keyword>
<name>A0ABP6TXD1_9ACTN</name>
<comment type="caution">
    <text evidence="2">The sequence shown here is derived from an EMBL/GenBank/DDBJ whole genome shotgun (WGS) entry which is preliminary data.</text>
</comment>